<gene>
    <name evidence="6" type="ORF">N7G274_003101</name>
</gene>
<dbReference type="SUPFAM" id="SSF54189">
    <property type="entry name" value="Ribosomal proteins S24e, L23 and L15e"/>
    <property type="match status" value="1"/>
</dbReference>
<dbReference type="Gene3D" id="3.30.70.330">
    <property type="match status" value="1"/>
</dbReference>
<sequence>MNPLRPAASTKPHLNPRGIGRPYPLPLRPLRPNRFVPPRGQKQIFLPNFVLTFLRTPTQPPHFASFLVPLNLNKLDLKSYLYNGYGVRALHVRSFIMHGRVVRDPRTNQARRKPRKKKMMVELEPGSEFVWPEVPKDLEPWDKKMKDQEKRELDVQRKNRTKQGTILGLIPDEERNTLREKARELLGGKRVWTPGIMGEGKGMEEAKL</sequence>
<keyword evidence="2" id="KW-0689">Ribosomal protein</keyword>
<proteinExistence type="inferred from homology"/>
<evidence type="ECO:0000256" key="5">
    <source>
        <dbReference type="SAM" id="MobiDB-lite"/>
    </source>
</evidence>
<evidence type="ECO:0000256" key="2">
    <source>
        <dbReference type="ARBA" id="ARBA00022980"/>
    </source>
</evidence>
<comment type="caution">
    <text evidence="6">The sequence shown here is derived from an EMBL/GenBank/DDBJ whole genome shotgun (WGS) entry which is preliminary data.</text>
</comment>
<protein>
    <recommendedName>
        <fullName evidence="4">Large ribosomal subunit protein uL23m</fullName>
    </recommendedName>
</protein>
<keyword evidence="3" id="KW-0687">Ribonucleoprotein</keyword>
<reference evidence="6 7" key="1">
    <citation type="submission" date="2024-09" db="EMBL/GenBank/DDBJ databases">
        <title>Rethinking Asexuality: The Enigmatic Case of Functional Sexual Genes in Lepraria (Stereocaulaceae).</title>
        <authorList>
            <person name="Doellman M."/>
            <person name="Sun Y."/>
            <person name="Barcenas-Pena A."/>
            <person name="Lumbsch H.T."/>
            <person name="Grewe F."/>
        </authorList>
    </citation>
    <scope>NUCLEOTIDE SEQUENCE [LARGE SCALE GENOMIC DNA]</scope>
    <source>
        <strain evidence="6 7">Mercado 3170</strain>
    </source>
</reference>
<dbReference type="Proteomes" id="UP001590950">
    <property type="component" value="Unassembled WGS sequence"/>
</dbReference>
<dbReference type="PANTHER" id="PTHR12059">
    <property type="entry name" value="RIBOSOMAL PROTEIN L23-RELATED"/>
    <property type="match status" value="1"/>
</dbReference>
<dbReference type="InterPro" id="IPR012677">
    <property type="entry name" value="Nucleotide-bd_a/b_plait_sf"/>
</dbReference>
<dbReference type="PANTHER" id="PTHR12059:SF5">
    <property type="entry name" value="LARGE RIBOSOMAL SUBUNIT PROTEIN UL23M"/>
    <property type="match status" value="1"/>
</dbReference>
<name>A0ABR4AFW3_9LECA</name>
<evidence type="ECO:0000256" key="1">
    <source>
        <dbReference type="ARBA" id="ARBA00006700"/>
    </source>
</evidence>
<comment type="similarity">
    <text evidence="1">Belongs to the universal ribosomal protein uL23 family.</text>
</comment>
<keyword evidence="7" id="KW-1185">Reference proteome</keyword>
<dbReference type="EMBL" id="JBEFKJ010000009">
    <property type="protein sequence ID" value="KAL2044396.1"/>
    <property type="molecule type" value="Genomic_DNA"/>
</dbReference>
<dbReference type="Pfam" id="PF00276">
    <property type="entry name" value="Ribosomal_L23"/>
    <property type="match status" value="1"/>
</dbReference>
<evidence type="ECO:0000313" key="7">
    <source>
        <dbReference type="Proteomes" id="UP001590950"/>
    </source>
</evidence>
<organism evidence="6 7">
    <name type="scientific">Stereocaulon virgatum</name>
    <dbReference type="NCBI Taxonomy" id="373712"/>
    <lineage>
        <taxon>Eukaryota</taxon>
        <taxon>Fungi</taxon>
        <taxon>Dikarya</taxon>
        <taxon>Ascomycota</taxon>
        <taxon>Pezizomycotina</taxon>
        <taxon>Lecanoromycetes</taxon>
        <taxon>OSLEUM clade</taxon>
        <taxon>Lecanoromycetidae</taxon>
        <taxon>Lecanorales</taxon>
        <taxon>Lecanorineae</taxon>
        <taxon>Stereocaulaceae</taxon>
        <taxon>Stereocaulon</taxon>
    </lineage>
</organism>
<feature type="region of interest" description="Disordered" evidence="5">
    <location>
        <begin position="1"/>
        <end position="32"/>
    </location>
</feature>
<evidence type="ECO:0000256" key="3">
    <source>
        <dbReference type="ARBA" id="ARBA00023274"/>
    </source>
</evidence>
<evidence type="ECO:0000256" key="4">
    <source>
        <dbReference type="ARBA" id="ARBA00039977"/>
    </source>
</evidence>
<dbReference type="InterPro" id="IPR012678">
    <property type="entry name" value="Ribosomal_uL23/eL15/eS24_sf"/>
</dbReference>
<dbReference type="InterPro" id="IPR013025">
    <property type="entry name" value="Ribosomal_uL23-like"/>
</dbReference>
<evidence type="ECO:0000313" key="6">
    <source>
        <dbReference type="EMBL" id="KAL2044396.1"/>
    </source>
</evidence>
<accession>A0ABR4AFW3</accession>